<protein>
    <submittedName>
        <fullName evidence="1">Uncharacterized protein</fullName>
    </submittedName>
</protein>
<evidence type="ECO:0000313" key="1">
    <source>
        <dbReference type="EMBL" id="GKX65688.1"/>
    </source>
</evidence>
<accession>A0ACB5R917</accession>
<gene>
    <name evidence="1" type="ORF">rsdtw13_09460</name>
</gene>
<name>A0ACB5R917_9CLOT</name>
<reference evidence="1" key="1">
    <citation type="journal article" date="2025" name="Int. J. Syst. Evol. Microbiol.">
        <title>Inconstantimicrobium mannanitabidum sp. nov., a novel member of the family Clostridiaceae isolated from anoxic soil under the treatment of reductive soil disinfestation.</title>
        <authorList>
            <person name="Ueki A."/>
            <person name="Tonouchi A."/>
            <person name="Honma S."/>
            <person name="Kaku N."/>
            <person name="Ueki K."/>
        </authorList>
    </citation>
    <scope>NUCLEOTIDE SEQUENCE</scope>
    <source>
        <strain evidence="1">TW13</strain>
    </source>
</reference>
<evidence type="ECO:0000313" key="2">
    <source>
        <dbReference type="Proteomes" id="UP001058074"/>
    </source>
</evidence>
<organism evidence="1 2">
    <name type="scientific">Inconstantimicrobium mannanitabidum</name>
    <dbReference type="NCBI Taxonomy" id="1604901"/>
    <lineage>
        <taxon>Bacteria</taxon>
        <taxon>Bacillati</taxon>
        <taxon>Bacillota</taxon>
        <taxon>Clostridia</taxon>
        <taxon>Eubacteriales</taxon>
        <taxon>Clostridiaceae</taxon>
        <taxon>Inconstantimicrobium</taxon>
    </lineage>
</organism>
<proteinExistence type="predicted"/>
<comment type="caution">
    <text evidence="1">The sequence shown here is derived from an EMBL/GenBank/DDBJ whole genome shotgun (WGS) entry which is preliminary data.</text>
</comment>
<sequence>MGILEDKFSKISGGRILDVGTGGGSFIPMFTDLFKEYTEIIGIDSNEKAIKMSQESFRQENIRFICMDAAKMSFEDGSMDTVCISNTLHHLPNYEEVLKEMYRVLKPGGLFIINEMFCDNQTKKQLSHVYIHHLCAEIDTIVGNYHGSTFKKQEIIYIAKQVGIKVEDIFEYSTAEEQQAELNADEEREILDSCFDAMDKSLERIKGTKQYTSIKNRINSLRQRLYEVGFMSATELVVLGRK</sequence>
<dbReference type="Proteomes" id="UP001058074">
    <property type="component" value="Unassembled WGS sequence"/>
</dbReference>
<keyword evidence="2" id="KW-1185">Reference proteome</keyword>
<dbReference type="EMBL" id="BROD01000001">
    <property type="protein sequence ID" value="GKX65688.1"/>
    <property type="molecule type" value="Genomic_DNA"/>
</dbReference>